<name>W9X4N4_9EURO</name>
<dbReference type="PANTHER" id="PTHR23024">
    <property type="entry name" value="ARYLACETAMIDE DEACETYLASE"/>
    <property type="match status" value="1"/>
</dbReference>
<protein>
    <recommendedName>
        <fullName evidence="1">Alpha/beta hydrolase fold-3 domain-containing protein</fullName>
    </recommendedName>
</protein>
<dbReference type="SUPFAM" id="SSF53474">
    <property type="entry name" value="alpha/beta-Hydrolases"/>
    <property type="match status" value="1"/>
</dbReference>
<gene>
    <name evidence="2" type="ORF">A1O5_04362</name>
</gene>
<dbReference type="RefSeq" id="XP_007743159.1">
    <property type="nucleotide sequence ID" value="XM_007744969.1"/>
</dbReference>
<dbReference type="eggNOG" id="KOG1200">
    <property type="taxonomic scope" value="Eukaryota"/>
</dbReference>
<dbReference type="InterPro" id="IPR002347">
    <property type="entry name" value="SDR_fam"/>
</dbReference>
<dbReference type="PANTHER" id="PTHR23024:SF182">
    <property type="entry name" value="PUTATIVE (AFU_ORTHOLOGUE AFUA_3G14960)-RELATED"/>
    <property type="match status" value="1"/>
</dbReference>
<dbReference type="GO" id="GO:0016787">
    <property type="term" value="F:hydrolase activity"/>
    <property type="evidence" value="ECO:0007669"/>
    <property type="project" value="InterPro"/>
</dbReference>
<dbReference type="InterPro" id="IPR013094">
    <property type="entry name" value="AB_hydrolase_3"/>
</dbReference>
<dbReference type="STRING" id="1182543.W9X4N4"/>
<dbReference type="InterPro" id="IPR050466">
    <property type="entry name" value="Carboxylest/Gibb_receptor"/>
</dbReference>
<feature type="domain" description="Alpha/beta hydrolase fold-3" evidence="1">
    <location>
        <begin position="2"/>
        <end position="80"/>
    </location>
</feature>
<dbReference type="GeneID" id="19189086"/>
<organism evidence="2 3">
    <name type="scientific">Cladophialophora psammophila CBS 110553</name>
    <dbReference type="NCBI Taxonomy" id="1182543"/>
    <lineage>
        <taxon>Eukaryota</taxon>
        <taxon>Fungi</taxon>
        <taxon>Dikarya</taxon>
        <taxon>Ascomycota</taxon>
        <taxon>Pezizomycotina</taxon>
        <taxon>Eurotiomycetes</taxon>
        <taxon>Chaetothyriomycetidae</taxon>
        <taxon>Chaetothyriales</taxon>
        <taxon>Herpotrichiellaceae</taxon>
        <taxon>Cladophialophora</taxon>
    </lineage>
</organism>
<comment type="caution">
    <text evidence="2">The sequence shown here is derived from an EMBL/GenBank/DDBJ whole genome shotgun (WGS) entry which is preliminary data.</text>
</comment>
<dbReference type="Gene3D" id="3.40.50.720">
    <property type="entry name" value="NAD(P)-binding Rossmann-like Domain"/>
    <property type="match status" value="1"/>
</dbReference>
<dbReference type="InterPro" id="IPR029058">
    <property type="entry name" value="AB_hydrolase_fold"/>
</dbReference>
<accession>W9X4N4</accession>
<dbReference type="Gene3D" id="3.40.50.1820">
    <property type="entry name" value="alpha/beta hydrolase"/>
    <property type="match status" value="1"/>
</dbReference>
<evidence type="ECO:0000313" key="3">
    <source>
        <dbReference type="Proteomes" id="UP000019471"/>
    </source>
</evidence>
<dbReference type="Proteomes" id="UP000019471">
    <property type="component" value="Unassembled WGS sequence"/>
</dbReference>
<dbReference type="Pfam" id="PF07859">
    <property type="entry name" value="Abhydrolase_3"/>
    <property type="match status" value="1"/>
</dbReference>
<evidence type="ECO:0000313" key="2">
    <source>
        <dbReference type="EMBL" id="EXJ71861.1"/>
    </source>
</evidence>
<dbReference type="Pfam" id="PF13561">
    <property type="entry name" value="adh_short_C2"/>
    <property type="match status" value="1"/>
</dbReference>
<dbReference type="HOGENOM" id="CLU_1643515_0_0_1"/>
<dbReference type="AlphaFoldDB" id="W9X4N4"/>
<dbReference type="eggNOG" id="KOG1515">
    <property type="taxonomic scope" value="Eukaryota"/>
</dbReference>
<sequence length="161" mass="17343">MVISVNYRHTPEYKHPTAHNDAWDPFEWLSENISALSGDPNRVIVGGVSAGGWLATSIALRYAEDKIKDKGQLRLHPLPTVPFKDKINAVIPGLIATPLVERLADEYHEGDYEGLMKQKGGTVPLGRQGTADEVANATLFLLSDAASYITGAGLTVDGGTM</sequence>
<evidence type="ECO:0000259" key="1">
    <source>
        <dbReference type="Pfam" id="PF07859"/>
    </source>
</evidence>
<dbReference type="EMBL" id="AMGX01000006">
    <property type="protein sequence ID" value="EXJ71861.1"/>
    <property type="molecule type" value="Genomic_DNA"/>
</dbReference>
<dbReference type="SUPFAM" id="SSF51735">
    <property type="entry name" value="NAD(P)-binding Rossmann-fold domains"/>
    <property type="match status" value="1"/>
</dbReference>
<dbReference type="InterPro" id="IPR036291">
    <property type="entry name" value="NAD(P)-bd_dom_sf"/>
</dbReference>
<dbReference type="OrthoDB" id="47007at2759"/>
<reference evidence="2 3" key="1">
    <citation type="submission" date="2013-03" db="EMBL/GenBank/DDBJ databases">
        <title>The Genome Sequence of Cladophialophora psammophila CBS 110553.</title>
        <authorList>
            <consortium name="The Broad Institute Genomics Platform"/>
            <person name="Cuomo C."/>
            <person name="de Hoog S."/>
            <person name="Gorbushina A."/>
            <person name="Walker B."/>
            <person name="Young S.K."/>
            <person name="Zeng Q."/>
            <person name="Gargeya S."/>
            <person name="Fitzgerald M."/>
            <person name="Haas B."/>
            <person name="Abouelleil A."/>
            <person name="Allen A.W."/>
            <person name="Alvarado L."/>
            <person name="Arachchi H.M."/>
            <person name="Berlin A.M."/>
            <person name="Chapman S.B."/>
            <person name="Gainer-Dewar J."/>
            <person name="Goldberg J."/>
            <person name="Griggs A."/>
            <person name="Gujja S."/>
            <person name="Hansen M."/>
            <person name="Howarth C."/>
            <person name="Imamovic A."/>
            <person name="Ireland A."/>
            <person name="Larimer J."/>
            <person name="McCowan C."/>
            <person name="Murphy C."/>
            <person name="Pearson M."/>
            <person name="Poon T.W."/>
            <person name="Priest M."/>
            <person name="Roberts A."/>
            <person name="Saif S."/>
            <person name="Shea T."/>
            <person name="Sisk P."/>
            <person name="Sykes S."/>
            <person name="Wortman J."/>
            <person name="Nusbaum C."/>
            <person name="Birren B."/>
        </authorList>
    </citation>
    <scope>NUCLEOTIDE SEQUENCE [LARGE SCALE GENOMIC DNA]</scope>
    <source>
        <strain evidence="2 3">CBS 110553</strain>
    </source>
</reference>
<keyword evidence="3" id="KW-1185">Reference proteome</keyword>
<dbReference type="PRINTS" id="PR00081">
    <property type="entry name" value="GDHRDH"/>
</dbReference>
<proteinExistence type="predicted"/>